<organism evidence="1 2">
    <name type="scientific">Monilinia fructicola</name>
    <name type="common">Brown rot fungus</name>
    <name type="synonym">Ciboria fructicola</name>
    <dbReference type="NCBI Taxonomy" id="38448"/>
    <lineage>
        <taxon>Eukaryota</taxon>
        <taxon>Fungi</taxon>
        <taxon>Dikarya</taxon>
        <taxon>Ascomycota</taxon>
        <taxon>Pezizomycotina</taxon>
        <taxon>Leotiomycetes</taxon>
        <taxon>Helotiales</taxon>
        <taxon>Sclerotiniaceae</taxon>
        <taxon>Monilinia</taxon>
    </lineage>
</organism>
<proteinExistence type="predicted"/>
<keyword evidence="2" id="KW-1185">Reference proteome</keyword>
<dbReference type="AlphaFoldDB" id="A0A5M9JZ36"/>
<comment type="caution">
    <text evidence="1">The sequence shown here is derived from an EMBL/GenBank/DDBJ whole genome shotgun (WGS) entry which is preliminary data.</text>
</comment>
<protein>
    <submittedName>
        <fullName evidence="1">Uncharacterized protein</fullName>
    </submittedName>
</protein>
<dbReference type="Proteomes" id="UP000322873">
    <property type="component" value="Unassembled WGS sequence"/>
</dbReference>
<evidence type="ECO:0000313" key="2">
    <source>
        <dbReference type="Proteomes" id="UP000322873"/>
    </source>
</evidence>
<gene>
    <name evidence="1" type="ORF">EYC84_005472</name>
</gene>
<evidence type="ECO:0000313" key="1">
    <source>
        <dbReference type="EMBL" id="KAA8573927.1"/>
    </source>
</evidence>
<sequence>MVNLSKNSRHYLLSLENHSPHDPFARDIVINLAQTSHRIDETGFANIYSYCTPYTQELSVRIHGFLEESYLSRVLKNSGLDFGHLLLYSMLLAHANDMGLRFII</sequence>
<dbReference type="EMBL" id="VICG01000003">
    <property type="protein sequence ID" value="KAA8573927.1"/>
    <property type="molecule type" value="Genomic_DNA"/>
</dbReference>
<accession>A0A5M9JZ36</accession>
<name>A0A5M9JZ36_MONFR</name>
<reference evidence="1 2" key="1">
    <citation type="submission" date="2019-06" db="EMBL/GenBank/DDBJ databases">
        <title>Genome Sequence of the Brown Rot Fungal Pathogen Monilinia fructicola.</title>
        <authorList>
            <person name="De Miccolis Angelini R.M."/>
            <person name="Landi L."/>
            <person name="Abate D."/>
            <person name="Pollastro S."/>
            <person name="Romanazzi G."/>
            <person name="Faretra F."/>
        </authorList>
    </citation>
    <scope>NUCLEOTIDE SEQUENCE [LARGE SCALE GENOMIC DNA]</scope>
    <source>
        <strain evidence="1 2">Mfrc123</strain>
    </source>
</reference>